<organism evidence="3 4">
    <name type="scientific">Streptomyces phaeofaciens</name>
    <dbReference type="NCBI Taxonomy" id="68254"/>
    <lineage>
        <taxon>Bacteria</taxon>
        <taxon>Bacillati</taxon>
        <taxon>Actinomycetota</taxon>
        <taxon>Actinomycetes</taxon>
        <taxon>Kitasatosporales</taxon>
        <taxon>Streptomycetaceae</taxon>
        <taxon>Streptomyces</taxon>
    </lineage>
</organism>
<dbReference type="Pfam" id="PF00656">
    <property type="entry name" value="Peptidase_C14"/>
    <property type="match status" value="1"/>
</dbReference>
<feature type="region of interest" description="Disordered" evidence="1">
    <location>
        <begin position="410"/>
        <end position="430"/>
    </location>
</feature>
<reference evidence="3" key="2">
    <citation type="submission" date="2020-09" db="EMBL/GenBank/DDBJ databases">
        <authorList>
            <person name="Sun Q."/>
            <person name="Ohkuma M."/>
        </authorList>
    </citation>
    <scope>NUCLEOTIDE SEQUENCE</scope>
    <source>
        <strain evidence="3">JCM 4125</strain>
    </source>
</reference>
<reference evidence="3" key="1">
    <citation type="journal article" date="2014" name="Int. J. Syst. Evol. Microbiol.">
        <title>Complete genome sequence of Corynebacterium casei LMG S-19264T (=DSM 44701T), isolated from a smear-ripened cheese.</title>
        <authorList>
            <consortium name="US DOE Joint Genome Institute (JGI-PGF)"/>
            <person name="Walter F."/>
            <person name="Albersmeier A."/>
            <person name="Kalinowski J."/>
            <person name="Ruckert C."/>
        </authorList>
    </citation>
    <scope>NUCLEOTIDE SEQUENCE</scope>
    <source>
        <strain evidence="3">JCM 4125</strain>
    </source>
</reference>
<dbReference type="InterPro" id="IPR011600">
    <property type="entry name" value="Pept_C14_caspase"/>
</dbReference>
<keyword evidence="4" id="KW-1185">Reference proteome</keyword>
<dbReference type="GO" id="GO:0006508">
    <property type="term" value="P:proteolysis"/>
    <property type="evidence" value="ECO:0007669"/>
    <property type="project" value="InterPro"/>
</dbReference>
<dbReference type="PROSITE" id="PS50234">
    <property type="entry name" value="VWFA"/>
    <property type="match status" value="1"/>
</dbReference>
<dbReference type="SUPFAM" id="SSF53300">
    <property type="entry name" value="vWA-like"/>
    <property type="match status" value="1"/>
</dbReference>
<evidence type="ECO:0000259" key="2">
    <source>
        <dbReference type="PROSITE" id="PS50234"/>
    </source>
</evidence>
<dbReference type="InterPro" id="IPR002035">
    <property type="entry name" value="VWF_A"/>
</dbReference>
<sequence length="874" mass="93354">MSRFDPRGHVNRALLVGVSDYDHTRPAEPDGVPGDLPGVRHNLDRLRDVLSGGGVFGADEITVARSPSLDDFSEELRRAAHEAEGLLLLYFAGHGAVPSAGNELFLQMRNARVVAGGWAVFPGAAQFTGVLTELAGSDVERIVVILDCCYAGNAARIFQDFADHHAVDRHKLLLLMSVQANRLIHAGDGTVPTPFTDELLHLAGRDGPLWFQDLCGALPGRMTAAGRTTTLGEPQEPQRAGDPHTDVLLAARGTPRPVPAPARPEDGANPTRARRRSVRERLALLTPRRTGLAPLLRPLADELRAAARWFRRGRPGLRAALSAVLVVAVSGLGWVLLGPDGDHACATPLELRVLTDPDLESTVRAATDAYLTSDANTTGHGCRRSGLTVYSAGSADAVDALREDTDAWQEPVAEDDNPQRDVGPQPDVWIPASTTDVTRVTGGRQGRVYAELERDDRPFVYSPVVLAVPRDLAGPLGERRDRPLSLLIDDLRRRDPDAEVRRPDPEFTTSALLATLGLYDGAGDPGEAERRLAPGAPAPKAADLLCALPDDADTDRTTAALAPEFLLKSGVGCRQAIRTPRLAAYPTDVPGLTPTFVRVRWKDADLDATARDDAVRRFHTWLTDGDGLTVFRDAGFRSAAGDRPLLDADHLGTGVLRDPGRAAGDTGRTDLDTALTRYRGASGPGRVLYLLDNSGSMAGLWEGASGGPGILKQSLGGLGDQDQYGVWTVSGTSAARHDVRLPFGHHRRADAERVLDPRRTTVRDAEADPRAALLAAFDDMAGRGADDDGPQLIVFLTDDEDNNRLTGGKRAEVLTRARQVKVPVVMVSLDSGACDRGRADADIAEASGGRCLDASDDLGAALHDEVARAGTGED</sequence>
<feature type="region of interest" description="Disordered" evidence="1">
    <location>
        <begin position="253"/>
        <end position="277"/>
    </location>
</feature>
<dbReference type="SUPFAM" id="SSF52129">
    <property type="entry name" value="Caspase-like"/>
    <property type="match status" value="1"/>
</dbReference>
<dbReference type="Pfam" id="PF13531">
    <property type="entry name" value="SBP_bac_11"/>
    <property type="match status" value="1"/>
</dbReference>
<proteinExistence type="predicted"/>
<dbReference type="EMBL" id="BMSA01000001">
    <property type="protein sequence ID" value="GGT32246.1"/>
    <property type="molecule type" value="Genomic_DNA"/>
</dbReference>
<feature type="domain" description="VWFA" evidence="2">
    <location>
        <begin position="686"/>
        <end position="869"/>
    </location>
</feature>
<evidence type="ECO:0000313" key="3">
    <source>
        <dbReference type="EMBL" id="GGT32246.1"/>
    </source>
</evidence>
<dbReference type="Gene3D" id="3.40.50.410">
    <property type="entry name" value="von Willebrand factor, type A domain"/>
    <property type="match status" value="1"/>
</dbReference>
<dbReference type="CDD" id="cd00198">
    <property type="entry name" value="vWFA"/>
    <property type="match status" value="1"/>
</dbReference>
<comment type="caution">
    <text evidence="3">The sequence shown here is derived from an EMBL/GenBank/DDBJ whole genome shotgun (WGS) entry which is preliminary data.</text>
</comment>
<gene>
    <name evidence="3" type="ORF">GCM10010226_05540</name>
</gene>
<name>A0A918LPN0_9ACTN</name>
<protein>
    <recommendedName>
        <fullName evidence="2">VWFA domain-containing protein</fullName>
    </recommendedName>
</protein>
<dbReference type="RefSeq" id="WP_189707026.1">
    <property type="nucleotide sequence ID" value="NZ_BMSA01000001.1"/>
</dbReference>
<dbReference type="Gene3D" id="3.40.50.1460">
    <property type="match status" value="1"/>
</dbReference>
<dbReference type="Proteomes" id="UP000646776">
    <property type="component" value="Unassembled WGS sequence"/>
</dbReference>
<evidence type="ECO:0000256" key="1">
    <source>
        <dbReference type="SAM" id="MobiDB-lite"/>
    </source>
</evidence>
<dbReference type="InterPro" id="IPR036465">
    <property type="entry name" value="vWFA_dom_sf"/>
</dbReference>
<evidence type="ECO:0000313" key="4">
    <source>
        <dbReference type="Proteomes" id="UP000646776"/>
    </source>
</evidence>
<dbReference type="GO" id="GO:0004197">
    <property type="term" value="F:cysteine-type endopeptidase activity"/>
    <property type="evidence" value="ECO:0007669"/>
    <property type="project" value="InterPro"/>
</dbReference>
<dbReference type="AlphaFoldDB" id="A0A918LPN0"/>
<accession>A0A918LPN0</accession>
<dbReference type="InterPro" id="IPR029030">
    <property type="entry name" value="Caspase-like_dom_sf"/>
</dbReference>